<dbReference type="AlphaFoldDB" id="A0A7C4QNL4"/>
<keyword evidence="2" id="KW-1133">Transmembrane helix</keyword>
<feature type="transmembrane region" description="Helical" evidence="2">
    <location>
        <begin position="213"/>
        <end position="243"/>
    </location>
</feature>
<feature type="region of interest" description="Disordered" evidence="1">
    <location>
        <begin position="108"/>
        <end position="137"/>
    </location>
</feature>
<feature type="transmembrane region" description="Helical" evidence="2">
    <location>
        <begin position="59"/>
        <end position="81"/>
    </location>
</feature>
<protein>
    <recommendedName>
        <fullName evidence="4">Phospholipid carrier-dependent glycosyltransferase</fullName>
    </recommendedName>
</protein>
<feature type="transmembrane region" description="Helical" evidence="2">
    <location>
        <begin position="157"/>
        <end position="177"/>
    </location>
</feature>
<sequence>MEHGPETVAAERIGELEALGFPPLAVAAVALLLASAWGAATWLGPGLLGRRLPPLDAALLRVTVGLNVLSFLGAALGPWGLLAEGRSLWLLVGLSLLPGMVRLGRHGNAGSARGQDPRYPPKPAPTRKATEGFSSGGTAGAASLRLFRRTTISPSSILVVCLAGLSLGPALCFPTGWDELVYHGVLPRRWAVAGRPAVYADLPYSGFPSGGELLFWLIAPVESLVAPRLVVWTGWMIALGLLYRLLRRMLRPAPAVALTCAFAVSPAALLISANCYVESLQLMNLAALLRTFVAWTPAESPPADRRGIRFGGGWGWSLAAGMLAGGAAAVKLTGIAFLAMPWLWWLGLTGRRRAWSKDALRALAPFFIAVIFALPFYLRPWQATGNPFYPYYDHWFSRDAARQEMSRYHHALAAGNFGWRSPIALVTGPILLSLEERLYDGSLGWQFLLLLALGGWGLATAVRSPPSSAAESRHHPWAAPHRARQGLHVVWPATAAGLLYLVWYLTAQQARFALPAALAFTLVAGAGWRRLQFASFRLSTHGEVPATQGQSVGGRRGGLISRIVLSLLVVLSAASFPWRTLPYYLASWETLCHWWTWTEYVDDGTGGQYVPLLRALRERTPPNARLLLLFEHRGLYVPRAHLIGTPFFQPGGFTPPERFASREAVQELLQQHGATHVVLTKSLVGPDRSPEWFDRLAPLFRGIEACVQQGGWQLLWESEDYVLFAVPSDAPAAPEGQPGENTPR</sequence>
<evidence type="ECO:0000256" key="1">
    <source>
        <dbReference type="SAM" id="MobiDB-lite"/>
    </source>
</evidence>
<organism evidence="3">
    <name type="scientific">Schlesneria paludicola</name>
    <dbReference type="NCBI Taxonomy" id="360056"/>
    <lineage>
        <taxon>Bacteria</taxon>
        <taxon>Pseudomonadati</taxon>
        <taxon>Planctomycetota</taxon>
        <taxon>Planctomycetia</taxon>
        <taxon>Planctomycetales</taxon>
        <taxon>Planctomycetaceae</taxon>
        <taxon>Schlesneria</taxon>
    </lineage>
</organism>
<feature type="transmembrane region" description="Helical" evidence="2">
    <location>
        <begin position="486"/>
        <end position="506"/>
    </location>
</feature>
<keyword evidence="2" id="KW-0812">Transmembrane</keyword>
<feature type="transmembrane region" description="Helical" evidence="2">
    <location>
        <begin position="359"/>
        <end position="378"/>
    </location>
</feature>
<proteinExistence type="predicted"/>
<feature type="transmembrane region" description="Helical" evidence="2">
    <location>
        <begin position="512"/>
        <end position="528"/>
    </location>
</feature>
<feature type="transmembrane region" description="Helical" evidence="2">
    <location>
        <begin position="255"/>
        <end position="273"/>
    </location>
</feature>
<comment type="caution">
    <text evidence="3">The sequence shown here is derived from an EMBL/GenBank/DDBJ whole genome shotgun (WGS) entry which is preliminary data.</text>
</comment>
<evidence type="ECO:0000313" key="3">
    <source>
        <dbReference type="EMBL" id="HGT39360.1"/>
    </source>
</evidence>
<feature type="transmembrane region" description="Helical" evidence="2">
    <location>
        <begin position="24"/>
        <end position="47"/>
    </location>
</feature>
<keyword evidence="2" id="KW-0472">Membrane</keyword>
<gene>
    <name evidence="3" type="ORF">ENS64_08890</name>
</gene>
<evidence type="ECO:0000256" key="2">
    <source>
        <dbReference type="SAM" id="Phobius"/>
    </source>
</evidence>
<name>A0A7C4QNL4_9PLAN</name>
<evidence type="ECO:0008006" key="4">
    <source>
        <dbReference type="Google" id="ProtNLM"/>
    </source>
</evidence>
<accession>A0A7C4QNL4</accession>
<feature type="transmembrane region" description="Helical" evidence="2">
    <location>
        <begin position="314"/>
        <end position="347"/>
    </location>
</feature>
<feature type="transmembrane region" description="Helical" evidence="2">
    <location>
        <begin position="443"/>
        <end position="465"/>
    </location>
</feature>
<reference evidence="3" key="1">
    <citation type="journal article" date="2020" name="mSystems">
        <title>Genome- and Community-Level Interaction Insights into Carbon Utilization and Element Cycling Functions of Hydrothermarchaeota in Hydrothermal Sediment.</title>
        <authorList>
            <person name="Zhou Z."/>
            <person name="Liu Y."/>
            <person name="Xu W."/>
            <person name="Pan J."/>
            <person name="Luo Z.H."/>
            <person name="Li M."/>
        </authorList>
    </citation>
    <scope>NUCLEOTIDE SEQUENCE [LARGE SCALE GENOMIC DNA]</scope>
    <source>
        <strain evidence="3">SpSt-508</strain>
    </source>
</reference>
<dbReference type="EMBL" id="DSVQ01000012">
    <property type="protein sequence ID" value="HGT39360.1"/>
    <property type="molecule type" value="Genomic_DNA"/>
</dbReference>